<dbReference type="WBParaSite" id="MBELARI_LOCUS19562">
    <property type="protein sequence ID" value="MBELARI_LOCUS19562"/>
    <property type="gene ID" value="MBELARI_LOCUS19562"/>
</dbReference>
<dbReference type="PANTHER" id="PTHR22115">
    <property type="entry name" value="C3ORF6 PROTEIN-RELATED"/>
    <property type="match status" value="1"/>
</dbReference>
<feature type="compositionally biased region" description="Low complexity" evidence="2">
    <location>
        <begin position="237"/>
        <end position="270"/>
    </location>
</feature>
<accession>A0AAF3EZM3</accession>
<feature type="compositionally biased region" description="Low complexity" evidence="2">
    <location>
        <begin position="326"/>
        <end position="348"/>
    </location>
</feature>
<reference evidence="5" key="1">
    <citation type="submission" date="2024-02" db="UniProtKB">
        <authorList>
            <consortium name="WormBaseParasite"/>
        </authorList>
    </citation>
    <scope>IDENTIFICATION</scope>
</reference>
<evidence type="ECO:0000256" key="2">
    <source>
        <dbReference type="SAM" id="MobiDB-lite"/>
    </source>
</evidence>
<evidence type="ECO:0000256" key="1">
    <source>
        <dbReference type="ARBA" id="ARBA00023054"/>
    </source>
</evidence>
<dbReference type="PANTHER" id="PTHR22115:SF4">
    <property type="entry name" value="COILED-COIL DOMAIN-CONTAINING PROTEIN"/>
    <property type="match status" value="1"/>
</dbReference>
<evidence type="ECO:0000313" key="4">
    <source>
        <dbReference type="Proteomes" id="UP000887575"/>
    </source>
</evidence>
<sequence>MTSQQRDESNIDAAEVRARMRMAEDHNLAYQLQQQEYDSHYGRNRAERQLIGHDTRRSRVEQNRERDDARQRHLNDINSITAHDENVARQLQMEIEKEAQMMKQMQLRHDEELAKRLADEEQRGTGPSMSTQPQNVIAPRVPISQPLPLQMTTNQGSELRVENRPIRDLLTGDELNLDERTQNELNRMADPSYVPLDSMISTTEFPRHTTTFGVNLSASTSQLDAQRGGVDSGGQISPSFNNQQMSNFSSTSPSYQTQSQQQSQFQATTTARRVQGVPLPGLANPRLSSIDQRNDDDQWPAPPQNIHTPQLLQQNYLATLYDPSHSTQIPPRSPIQQSPIQEQFPQQPYQSYSTNQYPHNVPQSLQMASTNPFLMDIIQNPTQPVQSTHSNPPYPLVQSTSIPQRQLDEPPPSYFSEFGLPPPSNLAMGPR</sequence>
<dbReference type="Pfam" id="PF15295">
    <property type="entry name" value="CCDC50_N"/>
    <property type="match status" value="1"/>
</dbReference>
<feature type="region of interest" description="Disordered" evidence="2">
    <location>
        <begin position="223"/>
        <end position="307"/>
    </location>
</feature>
<evidence type="ECO:0000313" key="5">
    <source>
        <dbReference type="WBParaSite" id="MBELARI_LOCUS19562"/>
    </source>
</evidence>
<dbReference type="InterPro" id="IPR039303">
    <property type="entry name" value="CCDC50"/>
</dbReference>
<feature type="region of interest" description="Disordered" evidence="2">
    <location>
        <begin position="42"/>
        <end position="71"/>
    </location>
</feature>
<feature type="region of interest" description="Disordered" evidence="2">
    <location>
        <begin position="323"/>
        <end position="356"/>
    </location>
</feature>
<dbReference type="AlphaFoldDB" id="A0AAF3EZM3"/>
<dbReference type="CDD" id="cd22249">
    <property type="entry name" value="UDM1_RNF168_RNF169-like"/>
    <property type="match status" value="1"/>
</dbReference>
<keyword evidence="1" id="KW-0175">Coiled coil</keyword>
<feature type="domain" description="Coiled-coil" evidence="3">
    <location>
        <begin position="7"/>
        <end position="123"/>
    </location>
</feature>
<keyword evidence="4" id="KW-1185">Reference proteome</keyword>
<proteinExistence type="predicted"/>
<dbReference type="InterPro" id="IPR029311">
    <property type="entry name" value="CCDC50_N"/>
</dbReference>
<protein>
    <recommendedName>
        <fullName evidence="3">Coiled-coil domain-containing protein</fullName>
    </recommendedName>
</protein>
<feature type="region of interest" description="Disordered" evidence="2">
    <location>
        <begin position="382"/>
        <end position="431"/>
    </location>
</feature>
<evidence type="ECO:0000259" key="3">
    <source>
        <dbReference type="Pfam" id="PF15295"/>
    </source>
</evidence>
<feature type="compositionally biased region" description="Polar residues" evidence="2">
    <location>
        <begin position="382"/>
        <end position="404"/>
    </location>
</feature>
<organism evidence="4 5">
    <name type="scientific">Mesorhabditis belari</name>
    <dbReference type="NCBI Taxonomy" id="2138241"/>
    <lineage>
        <taxon>Eukaryota</taxon>
        <taxon>Metazoa</taxon>
        <taxon>Ecdysozoa</taxon>
        <taxon>Nematoda</taxon>
        <taxon>Chromadorea</taxon>
        <taxon>Rhabditida</taxon>
        <taxon>Rhabditina</taxon>
        <taxon>Rhabditomorpha</taxon>
        <taxon>Rhabditoidea</taxon>
        <taxon>Rhabditidae</taxon>
        <taxon>Mesorhabditinae</taxon>
        <taxon>Mesorhabditis</taxon>
    </lineage>
</organism>
<name>A0AAF3EZM3_9BILA</name>
<dbReference type="Proteomes" id="UP000887575">
    <property type="component" value="Unassembled WGS sequence"/>
</dbReference>